<evidence type="ECO:0000256" key="1">
    <source>
        <dbReference type="ARBA" id="ARBA00007409"/>
    </source>
</evidence>
<evidence type="ECO:0000313" key="2">
    <source>
        <dbReference type="EMBL" id="CAH1780390.1"/>
    </source>
</evidence>
<dbReference type="PANTHER" id="PTHR44188">
    <property type="entry name" value="GDAP1, ISOFORM A"/>
    <property type="match status" value="1"/>
</dbReference>
<dbReference type="PROSITE" id="PS50404">
    <property type="entry name" value="GST_NTER"/>
    <property type="match status" value="1"/>
</dbReference>
<dbReference type="GO" id="GO:0008053">
    <property type="term" value="P:mitochondrial fusion"/>
    <property type="evidence" value="ECO:0007669"/>
    <property type="project" value="TreeGrafter"/>
</dbReference>
<protein>
    <submittedName>
        <fullName evidence="2">Uncharacterized protein</fullName>
    </submittedName>
</protein>
<name>A0A8J1Y971_OWEFU</name>
<dbReference type="OrthoDB" id="249703at2759"/>
<dbReference type="Proteomes" id="UP000749559">
    <property type="component" value="Unassembled WGS sequence"/>
</dbReference>
<dbReference type="Pfam" id="PF13417">
    <property type="entry name" value="GST_N_3"/>
    <property type="match status" value="1"/>
</dbReference>
<reference evidence="2" key="1">
    <citation type="submission" date="2022-03" db="EMBL/GenBank/DDBJ databases">
        <authorList>
            <person name="Martin C."/>
        </authorList>
    </citation>
    <scope>NUCLEOTIDE SEQUENCE</scope>
</reference>
<accession>A0A8J1Y971</accession>
<evidence type="ECO:0000313" key="3">
    <source>
        <dbReference type="Proteomes" id="UP000749559"/>
    </source>
</evidence>
<gene>
    <name evidence="2" type="ORF">OFUS_LOCUS7086</name>
</gene>
<comment type="similarity">
    <text evidence="1">Belongs to the GST superfamily.</text>
</comment>
<organism evidence="2 3">
    <name type="scientific">Owenia fusiformis</name>
    <name type="common">Polychaete worm</name>
    <dbReference type="NCBI Taxonomy" id="6347"/>
    <lineage>
        <taxon>Eukaryota</taxon>
        <taxon>Metazoa</taxon>
        <taxon>Spiralia</taxon>
        <taxon>Lophotrochozoa</taxon>
        <taxon>Annelida</taxon>
        <taxon>Polychaeta</taxon>
        <taxon>Sedentaria</taxon>
        <taxon>Canalipalpata</taxon>
        <taxon>Sabellida</taxon>
        <taxon>Oweniida</taxon>
        <taxon>Oweniidae</taxon>
        <taxon>Owenia</taxon>
    </lineage>
</organism>
<dbReference type="InterPro" id="IPR036249">
    <property type="entry name" value="Thioredoxin-like_sf"/>
</dbReference>
<sequence>MLRSKMTAKEKLTYLHNPMSFYSQKGSLALKQKNIPYTEQIIDLHGGETHSPGYVENINPQGAVPVLKIEKDGHVRYIPDSEEIIKYLEENYPDNGPKLIPAQGSKERQQVDEFMALFNPLRVDLITYGCILNPELTDGMVFPNLMRQRAMTMLVTNAERLEVLKRENPKLKDVYQSKIDGWVDRKKTMTDIRAVAEIIDNELAPLMGKIETTLAQRYEASGVNGTWLCSDTYTAADNYLAVLLQRLHFIGLSKRFIESNIYINRYYKQLKQNKNFYDVCIRIAIQMHVVQKLQALKPYVAGLAAASVVAGLGYFLYKKYIK</sequence>
<dbReference type="InterPro" id="IPR036282">
    <property type="entry name" value="Glutathione-S-Trfase_C_sf"/>
</dbReference>
<dbReference type="GO" id="GO:0005741">
    <property type="term" value="C:mitochondrial outer membrane"/>
    <property type="evidence" value="ECO:0007669"/>
    <property type="project" value="TreeGrafter"/>
</dbReference>
<dbReference type="SUPFAM" id="SSF47616">
    <property type="entry name" value="GST C-terminal domain-like"/>
    <property type="match status" value="1"/>
</dbReference>
<dbReference type="GO" id="GO:0006626">
    <property type="term" value="P:protein targeting to mitochondrion"/>
    <property type="evidence" value="ECO:0007669"/>
    <property type="project" value="TreeGrafter"/>
</dbReference>
<dbReference type="Gene3D" id="3.40.30.10">
    <property type="entry name" value="Glutaredoxin"/>
    <property type="match status" value="1"/>
</dbReference>
<dbReference type="AlphaFoldDB" id="A0A8J1Y971"/>
<dbReference type="PANTHER" id="PTHR44188:SF1">
    <property type="entry name" value="GDAP1, ISOFORM A"/>
    <property type="match status" value="1"/>
</dbReference>
<dbReference type="GO" id="GO:0000266">
    <property type="term" value="P:mitochondrial fission"/>
    <property type="evidence" value="ECO:0007669"/>
    <property type="project" value="TreeGrafter"/>
</dbReference>
<keyword evidence="3" id="KW-1185">Reference proteome</keyword>
<dbReference type="SUPFAM" id="SSF52833">
    <property type="entry name" value="Thioredoxin-like"/>
    <property type="match status" value="1"/>
</dbReference>
<dbReference type="CDD" id="cd00570">
    <property type="entry name" value="GST_N_family"/>
    <property type="match status" value="1"/>
</dbReference>
<comment type="caution">
    <text evidence="2">The sequence shown here is derived from an EMBL/GenBank/DDBJ whole genome shotgun (WGS) entry which is preliminary data.</text>
</comment>
<proteinExistence type="inferred from homology"/>
<dbReference type="EMBL" id="CAIIXF020000003">
    <property type="protein sequence ID" value="CAH1780390.1"/>
    <property type="molecule type" value="Genomic_DNA"/>
</dbReference>
<dbReference type="InterPro" id="IPR004045">
    <property type="entry name" value="Glutathione_S-Trfase_N"/>
</dbReference>